<organism evidence="5 6">
    <name type="scientific">Lentibacillus juripiscarius</name>
    <dbReference type="NCBI Taxonomy" id="257446"/>
    <lineage>
        <taxon>Bacteria</taxon>
        <taxon>Bacillati</taxon>
        <taxon>Bacillota</taxon>
        <taxon>Bacilli</taxon>
        <taxon>Bacillales</taxon>
        <taxon>Bacillaceae</taxon>
        <taxon>Lentibacillus</taxon>
    </lineage>
</organism>
<evidence type="ECO:0000313" key="5">
    <source>
        <dbReference type="EMBL" id="MFD2760732.1"/>
    </source>
</evidence>
<dbReference type="InterPro" id="IPR050166">
    <property type="entry name" value="ABC_transporter_ATP-bind"/>
</dbReference>
<keyword evidence="6" id="KW-1185">Reference proteome</keyword>
<dbReference type="SMART" id="SM00382">
    <property type="entry name" value="AAA"/>
    <property type="match status" value="1"/>
</dbReference>
<dbReference type="RefSeq" id="WP_382392516.1">
    <property type="nucleotide sequence ID" value="NZ_JBHUNA010000013.1"/>
</dbReference>
<dbReference type="Pfam" id="PF00005">
    <property type="entry name" value="ABC_tran"/>
    <property type="match status" value="1"/>
</dbReference>
<evidence type="ECO:0000256" key="1">
    <source>
        <dbReference type="ARBA" id="ARBA00022448"/>
    </source>
</evidence>
<dbReference type="InterPro" id="IPR003593">
    <property type="entry name" value="AAA+_ATPase"/>
</dbReference>
<dbReference type="CDD" id="cd03293">
    <property type="entry name" value="ABC_NrtD_SsuB_transporters"/>
    <property type="match status" value="1"/>
</dbReference>
<accession>A0ABW5V7V8</accession>
<proteinExistence type="predicted"/>
<sequence>MAFLTLDQVSHYYFSKKDYTKALDNISFSVDEGESVALLGPSGCGKSTILSVISRIIEHTTGNIYVNGRPLADSDLDMGYMLQQDYLFPWKTIIDNVLIGPKINRDQSQETKEKAVQLLDQVGLSNTADDYPDSFSRGTRQRVALVRTLITNPRILLLDEPFSALDYQTKLKLEDLIWDLLRYYHKTSILVTHNIGEAIALSDRIIVMNANPGSIAKTFEVPLELRDETPFLVRRHPKFHLLFDKIWGELNNDASVPPQSRVVNPNGET</sequence>
<keyword evidence="1" id="KW-0813">Transport</keyword>
<protein>
    <submittedName>
        <fullName evidence="5">ABC transporter ATP-binding protein</fullName>
    </submittedName>
</protein>
<reference evidence="6" key="1">
    <citation type="journal article" date="2019" name="Int. J. Syst. Evol. Microbiol.">
        <title>The Global Catalogue of Microorganisms (GCM) 10K type strain sequencing project: providing services to taxonomists for standard genome sequencing and annotation.</title>
        <authorList>
            <consortium name="The Broad Institute Genomics Platform"/>
            <consortium name="The Broad Institute Genome Sequencing Center for Infectious Disease"/>
            <person name="Wu L."/>
            <person name="Ma J."/>
        </authorList>
    </citation>
    <scope>NUCLEOTIDE SEQUENCE [LARGE SCALE GENOMIC DNA]</scope>
    <source>
        <strain evidence="6">TISTR 1535</strain>
    </source>
</reference>
<dbReference type="SUPFAM" id="SSF52540">
    <property type="entry name" value="P-loop containing nucleoside triphosphate hydrolases"/>
    <property type="match status" value="1"/>
</dbReference>
<dbReference type="InterPro" id="IPR003439">
    <property type="entry name" value="ABC_transporter-like_ATP-bd"/>
</dbReference>
<keyword evidence="3 5" id="KW-0067">ATP-binding</keyword>
<evidence type="ECO:0000259" key="4">
    <source>
        <dbReference type="PROSITE" id="PS50893"/>
    </source>
</evidence>
<feature type="domain" description="ABC transporter" evidence="4">
    <location>
        <begin position="4"/>
        <end position="235"/>
    </location>
</feature>
<dbReference type="PANTHER" id="PTHR42788:SF21">
    <property type="entry name" value="ABC TRANSPORTER ATP-BINDING PROTEIN"/>
    <property type="match status" value="1"/>
</dbReference>
<dbReference type="Gene3D" id="3.40.50.300">
    <property type="entry name" value="P-loop containing nucleotide triphosphate hydrolases"/>
    <property type="match status" value="1"/>
</dbReference>
<dbReference type="InterPro" id="IPR027417">
    <property type="entry name" value="P-loop_NTPase"/>
</dbReference>
<comment type="caution">
    <text evidence="5">The sequence shown here is derived from an EMBL/GenBank/DDBJ whole genome shotgun (WGS) entry which is preliminary data.</text>
</comment>
<gene>
    <name evidence="5" type="ORF">ACFSUO_07045</name>
</gene>
<name>A0ABW5V7V8_9BACI</name>
<evidence type="ECO:0000256" key="3">
    <source>
        <dbReference type="ARBA" id="ARBA00022840"/>
    </source>
</evidence>
<keyword evidence="2" id="KW-0547">Nucleotide-binding</keyword>
<evidence type="ECO:0000256" key="2">
    <source>
        <dbReference type="ARBA" id="ARBA00022741"/>
    </source>
</evidence>
<dbReference type="Proteomes" id="UP001597502">
    <property type="component" value="Unassembled WGS sequence"/>
</dbReference>
<evidence type="ECO:0000313" key="6">
    <source>
        <dbReference type="Proteomes" id="UP001597502"/>
    </source>
</evidence>
<dbReference type="GO" id="GO:0005524">
    <property type="term" value="F:ATP binding"/>
    <property type="evidence" value="ECO:0007669"/>
    <property type="project" value="UniProtKB-KW"/>
</dbReference>
<dbReference type="PROSITE" id="PS50893">
    <property type="entry name" value="ABC_TRANSPORTER_2"/>
    <property type="match status" value="1"/>
</dbReference>
<dbReference type="PANTHER" id="PTHR42788">
    <property type="entry name" value="TAURINE IMPORT ATP-BINDING PROTEIN-RELATED"/>
    <property type="match status" value="1"/>
</dbReference>
<dbReference type="EMBL" id="JBHUNA010000013">
    <property type="protein sequence ID" value="MFD2760732.1"/>
    <property type="molecule type" value="Genomic_DNA"/>
</dbReference>